<dbReference type="SUPFAM" id="SSF56601">
    <property type="entry name" value="beta-lactamase/transpeptidase-like"/>
    <property type="match status" value="1"/>
</dbReference>
<dbReference type="InterPro" id="IPR012338">
    <property type="entry name" value="Beta-lactam/transpept-like"/>
</dbReference>
<dbReference type="Proteomes" id="UP000316988">
    <property type="component" value="Unassembled WGS sequence"/>
</dbReference>
<feature type="domain" description="Beta-lactamase-related" evidence="1">
    <location>
        <begin position="20"/>
        <end position="393"/>
    </location>
</feature>
<dbReference type="Gene3D" id="3.40.710.10">
    <property type="entry name" value="DD-peptidase/beta-lactamase superfamily"/>
    <property type="match status" value="1"/>
</dbReference>
<evidence type="ECO:0000313" key="2">
    <source>
        <dbReference type="EMBL" id="TSD62211.1"/>
    </source>
</evidence>
<evidence type="ECO:0000313" key="3">
    <source>
        <dbReference type="Proteomes" id="UP000316988"/>
    </source>
</evidence>
<proteinExistence type="predicted"/>
<dbReference type="OrthoDB" id="4281716at2"/>
<organism evidence="2 3">
    <name type="scientific">Aeromicrobium piscarium</name>
    <dbReference type="NCBI Taxonomy" id="2590901"/>
    <lineage>
        <taxon>Bacteria</taxon>
        <taxon>Bacillati</taxon>
        <taxon>Actinomycetota</taxon>
        <taxon>Actinomycetes</taxon>
        <taxon>Propionibacteriales</taxon>
        <taxon>Nocardioidaceae</taxon>
        <taxon>Aeromicrobium</taxon>
    </lineage>
</organism>
<dbReference type="AlphaFoldDB" id="A0A554S797"/>
<dbReference type="PANTHER" id="PTHR43283:SF3">
    <property type="entry name" value="BETA-LACTAMASE FAMILY PROTEIN (AFU_ORTHOLOGUE AFUA_5G07500)"/>
    <property type="match status" value="1"/>
</dbReference>
<sequence>MEPQVEAHEVGLDPGRLGRIDAYLRRYVDDGLLPGWQLAISRGGRIAHASSYGLRHREDSVPVGDDSLFRIYSMTKPIVSVAAMMLYEQGAFQLSDPVGDVIPSFADLSVYSGGSDLRPSTVPAAEPMRMVHLLTHTSGLTYGFVRQHPVDALYRSHGLDGSGGLDLAALCDRLAGLPLLFEPGSRWAYSMASDVLGRVVEVLSGQSVESFLASRIFGPLGMTETRFGIEESAVTRLARLYSLTQSGLEPADHLAETVDRPAYPGGGGGLISSARDYHRFTQMLLRGGELDGQRLLGPRIVDFMTRNHLPGGVDLQTYGPPVYSESTMRGVGFGLGFSVDLDAAAAGRPGSPGTYGWGGMAGTRFWVDPTEELTALFFTQAFTGRPLPVREGLRQLVYQAIV</sequence>
<dbReference type="Pfam" id="PF00144">
    <property type="entry name" value="Beta-lactamase"/>
    <property type="match status" value="1"/>
</dbReference>
<keyword evidence="3" id="KW-1185">Reference proteome</keyword>
<reference evidence="2 3" key="1">
    <citation type="submission" date="2019-07" db="EMBL/GenBank/DDBJ databases">
        <authorList>
            <person name="Zhao L.H."/>
        </authorList>
    </citation>
    <scope>NUCLEOTIDE SEQUENCE [LARGE SCALE GENOMIC DNA]</scope>
    <source>
        <strain evidence="2 3">Co35</strain>
    </source>
</reference>
<dbReference type="InterPro" id="IPR050789">
    <property type="entry name" value="Diverse_Enzym_Activities"/>
</dbReference>
<gene>
    <name evidence="2" type="ORF">FNM00_12735</name>
</gene>
<dbReference type="InterPro" id="IPR001466">
    <property type="entry name" value="Beta-lactam-related"/>
</dbReference>
<accession>A0A554S797</accession>
<dbReference type="EMBL" id="VLNT01000010">
    <property type="protein sequence ID" value="TSD62211.1"/>
    <property type="molecule type" value="Genomic_DNA"/>
</dbReference>
<comment type="caution">
    <text evidence="2">The sequence shown here is derived from an EMBL/GenBank/DDBJ whole genome shotgun (WGS) entry which is preliminary data.</text>
</comment>
<protein>
    <submittedName>
        <fullName evidence="2">Beta-lactamase family protein</fullName>
    </submittedName>
</protein>
<evidence type="ECO:0000259" key="1">
    <source>
        <dbReference type="Pfam" id="PF00144"/>
    </source>
</evidence>
<dbReference type="RefSeq" id="WP_143913926.1">
    <property type="nucleotide sequence ID" value="NZ_VLNT01000010.1"/>
</dbReference>
<dbReference type="PANTHER" id="PTHR43283">
    <property type="entry name" value="BETA-LACTAMASE-RELATED"/>
    <property type="match status" value="1"/>
</dbReference>
<name>A0A554S797_9ACTN</name>